<keyword evidence="8 12" id="KW-0285">Flavoprotein</keyword>
<evidence type="ECO:0000256" key="2">
    <source>
        <dbReference type="ARBA" id="ARBA00001974"/>
    </source>
</evidence>
<dbReference type="InterPro" id="IPR004572">
    <property type="entry name" value="Protoporphyrinogen_oxidase"/>
</dbReference>
<dbReference type="Gene3D" id="3.50.50.60">
    <property type="entry name" value="FAD/NAD(P)-binding domain"/>
    <property type="match status" value="1"/>
</dbReference>
<dbReference type="InterPro" id="IPR002937">
    <property type="entry name" value="Amino_oxidase"/>
</dbReference>
<comment type="pathway">
    <text evidence="4 12">Porphyrin-containing compound metabolism; protoheme biosynthesis.</text>
</comment>
<gene>
    <name evidence="15" type="ordered locus">Tcur_1765</name>
</gene>
<comment type="catalytic activity">
    <reaction evidence="1">
        <text>coproporphyrinogen III + 3 O2 = coproporphyrin III + 3 H2O2</text>
        <dbReference type="Rhea" id="RHEA:43436"/>
        <dbReference type="ChEBI" id="CHEBI:15379"/>
        <dbReference type="ChEBI" id="CHEBI:16240"/>
        <dbReference type="ChEBI" id="CHEBI:57309"/>
        <dbReference type="ChEBI" id="CHEBI:131725"/>
        <dbReference type="EC" id="1.3.3.15"/>
    </reaction>
    <physiologicalReaction direction="left-to-right" evidence="1">
        <dbReference type="Rhea" id="RHEA:43437"/>
    </physiologicalReaction>
</comment>
<dbReference type="KEGG" id="tcu:Tcur_1765"/>
<comment type="similarity">
    <text evidence="5 12">Belongs to the protoporphyrinogen/coproporphyrinogen oxidase family. Coproporphyrinogen III oxidase subfamily.</text>
</comment>
<comment type="cofactor">
    <cofactor evidence="2 12">
        <name>FAD</name>
        <dbReference type="ChEBI" id="CHEBI:57692"/>
    </cofactor>
</comment>
<reference evidence="15 16" key="1">
    <citation type="journal article" date="2011" name="Stand. Genomic Sci.">
        <title>Complete genome sequence of Thermomonospora curvata type strain (B9).</title>
        <authorList>
            <person name="Chertkov O."/>
            <person name="Sikorski J."/>
            <person name="Nolan M."/>
            <person name="Lapidus A."/>
            <person name="Lucas S."/>
            <person name="Del Rio T.G."/>
            <person name="Tice H."/>
            <person name="Cheng J.F."/>
            <person name="Goodwin L."/>
            <person name="Pitluck S."/>
            <person name="Liolios K."/>
            <person name="Ivanova N."/>
            <person name="Mavromatis K."/>
            <person name="Mikhailova N."/>
            <person name="Ovchinnikova G."/>
            <person name="Pati A."/>
            <person name="Chen A."/>
            <person name="Palaniappan K."/>
            <person name="Djao O.D."/>
            <person name="Land M."/>
            <person name="Hauser L."/>
            <person name="Chang Y.J."/>
            <person name="Jeffries C.D."/>
            <person name="Brettin T."/>
            <person name="Han C."/>
            <person name="Detter J.C."/>
            <person name="Rohde M."/>
            <person name="Goker M."/>
            <person name="Woyke T."/>
            <person name="Bristow J."/>
            <person name="Eisen J.A."/>
            <person name="Markowitz V."/>
            <person name="Hugenholtz P."/>
            <person name="Klenk H.P."/>
            <person name="Kyrpides N.C."/>
        </authorList>
    </citation>
    <scope>NUCLEOTIDE SEQUENCE [LARGE SCALE GENOMIC DNA]</scope>
    <source>
        <strain evidence="16">ATCC 19995 / DSM 43183 / JCM 3096 / KCTC 9072 / NBRC 15933 / NCIMB 10081 / Henssen B9</strain>
    </source>
</reference>
<evidence type="ECO:0000256" key="6">
    <source>
        <dbReference type="ARBA" id="ARBA00012402"/>
    </source>
</evidence>
<evidence type="ECO:0000259" key="14">
    <source>
        <dbReference type="Pfam" id="PF01593"/>
    </source>
</evidence>
<dbReference type="NCBIfam" id="TIGR00562">
    <property type="entry name" value="proto_IX_ox"/>
    <property type="match status" value="1"/>
</dbReference>
<dbReference type="SUPFAM" id="SSF54373">
    <property type="entry name" value="FAD-linked reductases, C-terminal domain"/>
    <property type="match status" value="1"/>
</dbReference>
<dbReference type="GO" id="GO:0005737">
    <property type="term" value="C:cytoplasm"/>
    <property type="evidence" value="ECO:0007669"/>
    <property type="project" value="UniProtKB-SubCell"/>
</dbReference>
<evidence type="ECO:0000313" key="15">
    <source>
        <dbReference type="EMBL" id="ACY97339.1"/>
    </source>
</evidence>
<dbReference type="Pfam" id="PF01593">
    <property type="entry name" value="Amino_oxidase"/>
    <property type="match status" value="1"/>
</dbReference>
<keyword evidence="16" id="KW-1185">Reference proteome</keyword>
<keyword evidence="11 12" id="KW-0350">Heme biosynthesis</keyword>
<evidence type="ECO:0000256" key="9">
    <source>
        <dbReference type="ARBA" id="ARBA00022827"/>
    </source>
</evidence>
<name>D1AC73_THECD</name>
<comment type="subcellular location">
    <subcellularLocation>
        <location evidence="12">Cytoplasm</location>
    </subcellularLocation>
</comment>
<evidence type="ECO:0000256" key="12">
    <source>
        <dbReference type="RuleBase" id="RU364052"/>
    </source>
</evidence>
<evidence type="ECO:0000313" key="16">
    <source>
        <dbReference type="Proteomes" id="UP000001918"/>
    </source>
</evidence>
<accession>D1AC73</accession>
<evidence type="ECO:0000256" key="5">
    <source>
        <dbReference type="ARBA" id="ARBA00008310"/>
    </source>
</evidence>
<evidence type="ECO:0000256" key="10">
    <source>
        <dbReference type="ARBA" id="ARBA00023002"/>
    </source>
</evidence>
<evidence type="ECO:0000256" key="3">
    <source>
        <dbReference type="ARBA" id="ARBA00002185"/>
    </source>
</evidence>
<keyword evidence="10 12" id="KW-0560">Oxidoreductase</keyword>
<keyword evidence="9 12" id="KW-0274">FAD</keyword>
<dbReference type="HOGENOM" id="CLU_009629_3_1_11"/>
<sequence length="493" mass="51337">MERPGWTQGPSRPHVVVVGGGIAGLSAARFLVHGGARVTVLEGGPQIGGKLRVSRVAGLPVDEGAESLLTRRPEGMELLRELGVAQRQVHPAVSGSAIYSRGALRPLPSGQMMGVPADLRALAASRILSPAALARAALDLVLPKTPLGSDVSVAGYIGARLGPEVVDRLVEPLLGGVYAGRAEELSLEATLAPIAAAARTHRSLIAAVRSLNGAAPKGAGPVFASLPEGIGALPALLADSMGTDCRIRTRAMVRHLARQPDGTWRLTFGSAHQPERLDADAVVLAVPAQPAARLLAEEVPAAARELAGIEYASMAIVTLVYPAAAFPRRPTVSGYLVPAVEGRQVKAVTFSSVKWPQLAEQAPDLMVVRCSIGRFGEEHLLQRSDEELKAAAIAELAQVCGVGGLPVDSRVTRWGGALPQYAVGHADRVARIRAAVAAVPGLAVAGAAYDGLGIPACIATARAAASRVLRELESRGGRDHDHREHRSAEDARR</sequence>
<dbReference type="PANTHER" id="PTHR42923">
    <property type="entry name" value="PROTOPORPHYRINOGEN OXIDASE"/>
    <property type="match status" value="1"/>
</dbReference>
<dbReference type="eggNOG" id="COG1232">
    <property type="taxonomic scope" value="Bacteria"/>
</dbReference>
<dbReference type="EMBL" id="CP001738">
    <property type="protein sequence ID" value="ACY97339.1"/>
    <property type="molecule type" value="Genomic_DNA"/>
</dbReference>
<organism evidence="15 16">
    <name type="scientific">Thermomonospora curvata (strain ATCC 19995 / DSM 43183 / JCM 3096 / KCTC 9072 / NBRC 15933 / NCIMB 10081 / Henssen B9)</name>
    <dbReference type="NCBI Taxonomy" id="471852"/>
    <lineage>
        <taxon>Bacteria</taxon>
        <taxon>Bacillati</taxon>
        <taxon>Actinomycetota</taxon>
        <taxon>Actinomycetes</taxon>
        <taxon>Streptosporangiales</taxon>
        <taxon>Thermomonosporaceae</taxon>
        <taxon>Thermomonospora</taxon>
    </lineage>
</organism>
<proteinExistence type="inferred from homology"/>
<dbReference type="SUPFAM" id="SSF51905">
    <property type="entry name" value="FAD/NAD(P)-binding domain"/>
    <property type="match status" value="1"/>
</dbReference>
<evidence type="ECO:0000256" key="4">
    <source>
        <dbReference type="ARBA" id="ARBA00004744"/>
    </source>
</evidence>
<dbReference type="GO" id="GO:0006783">
    <property type="term" value="P:heme biosynthetic process"/>
    <property type="evidence" value="ECO:0007669"/>
    <property type="project" value="UniProtKB-UniRule"/>
</dbReference>
<evidence type="ECO:0000256" key="7">
    <source>
        <dbReference type="ARBA" id="ARBA00019046"/>
    </source>
</evidence>
<dbReference type="Gene3D" id="3.90.660.20">
    <property type="entry name" value="Protoporphyrinogen oxidase, mitochondrial, domain 2"/>
    <property type="match status" value="1"/>
</dbReference>
<dbReference type="InterPro" id="IPR036188">
    <property type="entry name" value="FAD/NAD-bd_sf"/>
</dbReference>
<dbReference type="EC" id="1.3.3.15" evidence="6 12"/>
<dbReference type="InterPro" id="IPR050464">
    <property type="entry name" value="Zeta_carotene_desat/Oxidored"/>
</dbReference>
<dbReference type="RefSeq" id="WP_012852123.1">
    <property type="nucleotide sequence ID" value="NC_013510.1"/>
</dbReference>
<evidence type="ECO:0000256" key="13">
    <source>
        <dbReference type="SAM" id="MobiDB-lite"/>
    </source>
</evidence>
<evidence type="ECO:0000256" key="1">
    <source>
        <dbReference type="ARBA" id="ARBA00001755"/>
    </source>
</evidence>
<feature type="domain" description="Amine oxidase" evidence="14">
    <location>
        <begin position="22"/>
        <end position="469"/>
    </location>
</feature>
<dbReference type="Proteomes" id="UP000001918">
    <property type="component" value="Chromosome"/>
</dbReference>
<dbReference type="GO" id="GO:0004729">
    <property type="term" value="F:oxygen-dependent protoporphyrinogen oxidase activity"/>
    <property type="evidence" value="ECO:0007669"/>
    <property type="project" value="UniProtKB-UniRule"/>
</dbReference>
<protein>
    <recommendedName>
        <fullName evidence="7 12">Coproporphyrinogen III oxidase</fullName>
        <ecNumber evidence="6 12">1.3.3.15</ecNumber>
    </recommendedName>
</protein>
<evidence type="ECO:0000256" key="11">
    <source>
        <dbReference type="ARBA" id="ARBA00023133"/>
    </source>
</evidence>
<dbReference type="OrthoDB" id="4496419at2"/>
<keyword evidence="12" id="KW-0963">Cytoplasm</keyword>
<dbReference type="Gene3D" id="1.10.3110.10">
    <property type="entry name" value="protoporphyrinogen ix oxidase, domain 3"/>
    <property type="match status" value="1"/>
</dbReference>
<dbReference type="PANTHER" id="PTHR42923:SF3">
    <property type="entry name" value="PROTOPORPHYRINOGEN OXIDASE"/>
    <property type="match status" value="1"/>
</dbReference>
<feature type="region of interest" description="Disordered" evidence="13">
    <location>
        <begin position="472"/>
        <end position="493"/>
    </location>
</feature>
<comment type="function">
    <text evidence="3 12">Involved in coproporphyrin-dependent heme b biosynthesis. Catalyzes the oxidation of coproporphyrinogen III to coproporphyrin III.</text>
</comment>
<dbReference type="STRING" id="471852.Tcur_1765"/>
<evidence type="ECO:0000256" key="8">
    <source>
        <dbReference type="ARBA" id="ARBA00022630"/>
    </source>
</evidence>
<dbReference type="UniPathway" id="UPA00252"/>
<dbReference type="AlphaFoldDB" id="D1AC73"/>